<keyword evidence="1" id="KW-0812">Transmembrane</keyword>
<dbReference type="OrthoDB" id="303440at2"/>
<dbReference type="RefSeq" id="WP_145097965.1">
    <property type="nucleotide sequence ID" value="NZ_CP036348.1"/>
</dbReference>
<protein>
    <submittedName>
        <fullName evidence="2">Uncharacterized protein</fullName>
    </submittedName>
</protein>
<keyword evidence="1" id="KW-1133">Transmembrane helix</keyword>
<dbReference type="KEGG" id="rcf:Poly24_35270"/>
<evidence type="ECO:0000313" key="2">
    <source>
        <dbReference type="EMBL" id="QDV69810.1"/>
    </source>
</evidence>
<keyword evidence="3" id="KW-1185">Reference proteome</keyword>
<organism evidence="2 3">
    <name type="scientific">Rosistilla carotiformis</name>
    <dbReference type="NCBI Taxonomy" id="2528017"/>
    <lineage>
        <taxon>Bacteria</taxon>
        <taxon>Pseudomonadati</taxon>
        <taxon>Planctomycetota</taxon>
        <taxon>Planctomycetia</taxon>
        <taxon>Pirellulales</taxon>
        <taxon>Pirellulaceae</taxon>
        <taxon>Rosistilla</taxon>
    </lineage>
</organism>
<reference evidence="2 3" key="1">
    <citation type="submission" date="2019-02" db="EMBL/GenBank/DDBJ databases">
        <title>Deep-cultivation of Planctomycetes and their phenomic and genomic characterization uncovers novel biology.</title>
        <authorList>
            <person name="Wiegand S."/>
            <person name="Jogler M."/>
            <person name="Boedeker C."/>
            <person name="Pinto D."/>
            <person name="Vollmers J."/>
            <person name="Rivas-Marin E."/>
            <person name="Kohn T."/>
            <person name="Peeters S.H."/>
            <person name="Heuer A."/>
            <person name="Rast P."/>
            <person name="Oberbeckmann S."/>
            <person name="Bunk B."/>
            <person name="Jeske O."/>
            <person name="Meyerdierks A."/>
            <person name="Storesund J.E."/>
            <person name="Kallscheuer N."/>
            <person name="Luecker S."/>
            <person name="Lage O.M."/>
            <person name="Pohl T."/>
            <person name="Merkel B.J."/>
            <person name="Hornburger P."/>
            <person name="Mueller R.-W."/>
            <person name="Bruemmer F."/>
            <person name="Labrenz M."/>
            <person name="Spormann A.M."/>
            <person name="Op den Camp H."/>
            <person name="Overmann J."/>
            <person name="Amann R."/>
            <person name="Jetten M.S.M."/>
            <person name="Mascher T."/>
            <person name="Medema M.H."/>
            <person name="Devos D.P."/>
            <person name="Kaster A.-K."/>
            <person name="Ovreas L."/>
            <person name="Rohde M."/>
            <person name="Galperin M.Y."/>
            <person name="Jogler C."/>
        </authorList>
    </citation>
    <scope>NUCLEOTIDE SEQUENCE [LARGE SCALE GENOMIC DNA]</scope>
    <source>
        <strain evidence="2 3">Poly24</strain>
    </source>
</reference>
<feature type="transmembrane region" description="Helical" evidence="1">
    <location>
        <begin position="113"/>
        <end position="132"/>
    </location>
</feature>
<accession>A0A518JW98</accession>
<gene>
    <name evidence="2" type="ORF">Poly24_35270</name>
</gene>
<dbReference type="EMBL" id="CP036348">
    <property type="protein sequence ID" value="QDV69810.1"/>
    <property type="molecule type" value="Genomic_DNA"/>
</dbReference>
<keyword evidence="1" id="KW-0472">Membrane</keyword>
<dbReference type="AlphaFoldDB" id="A0A518JW98"/>
<evidence type="ECO:0000256" key="1">
    <source>
        <dbReference type="SAM" id="Phobius"/>
    </source>
</evidence>
<name>A0A518JW98_9BACT</name>
<sequence length="173" mass="18318">MNDNDFYTALGASIDGKGNVASIASMYGASQYHSLISSERVREQMRPGRDAAVATGPGILDDAAEFAAEWTDNIIDFVSSGFTWVPSWTGLVFKATGVLAFLVAGVHLECTGLLLLVMAAIGWFAPLMVKFLCRLTLGLTLMSLYLCFLILTVVLVLGIAFGTLAVLAAVCGS</sequence>
<feature type="transmembrane region" description="Helical" evidence="1">
    <location>
        <begin position="88"/>
        <end position="107"/>
    </location>
</feature>
<evidence type="ECO:0000313" key="3">
    <source>
        <dbReference type="Proteomes" id="UP000315082"/>
    </source>
</evidence>
<feature type="transmembrane region" description="Helical" evidence="1">
    <location>
        <begin position="144"/>
        <end position="170"/>
    </location>
</feature>
<proteinExistence type="predicted"/>
<dbReference type="Proteomes" id="UP000315082">
    <property type="component" value="Chromosome"/>
</dbReference>